<accession>A0A0S4MI20</accession>
<proteinExistence type="predicted"/>
<reference evidence="1" key="2">
    <citation type="submission" date="2015-11" db="EMBL/GenBank/DDBJ databases">
        <authorList>
            <person name="Zhang Y."/>
            <person name="Guo Z."/>
        </authorList>
    </citation>
    <scope>NUCLEOTIDE SEQUENCE</scope>
</reference>
<dbReference type="AlphaFoldDB" id="A0A0S4MI20"/>
<name>A0A0S4MI20_ECHMU</name>
<dbReference type="Proteomes" id="UP000017246">
    <property type="component" value="Unassembled WGS sequence"/>
</dbReference>
<dbReference type="EMBL" id="LN902253">
    <property type="protein sequence ID" value="CUT98479.1"/>
    <property type="molecule type" value="Genomic_DNA"/>
</dbReference>
<protein>
    <submittedName>
        <fullName evidence="1">Genomic scaffold pathogen emu scaffold</fullName>
    </submittedName>
</protein>
<sequence>MSLSRAAKKTKEELFAALEDTVLDLHMADSKLLDTAGAKLEMLEGITMSGSAGGLSAAGFSSDCCCSCYCFASHAFFSSPTFRFPSAELARCDCDVEVIEKFHL</sequence>
<reference evidence="1" key="1">
    <citation type="journal article" date="2013" name="Nature">
        <title>The genomes of four tapeworm species reveal adaptations to parasitism.</title>
        <authorList>
            <person name="Tsai I.J."/>
            <person name="Zarowiecki M."/>
            <person name="Holroyd N."/>
            <person name="Garciarrubio A."/>
            <person name="Sanchez-Flores A."/>
            <person name="Brooks K.L."/>
            <person name="Tracey A."/>
            <person name="Bobes R.J."/>
            <person name="Fragoso G."/>
            <person name="Sciutto E."/>
            <person name="Aslett M."/>
            <person name="Beasley H."/>
            <person name="Bennett H.M."/>
            <person name="Cai J."/>
            <person name="Camicia F."/>
            <person name="Clark R."/>
            <person name="Cucher M."/>
            <person name="De Silva N."/>
            <person name="Day T.A."/>
            <person name="Deplazes P."/>
            <person name="Estrada K."/>
            <person name="Fernandez C."/>
            <person name="Holland P.W."/>
            <person name="Hou J."/>
            <person name="Hu S."/>
            <person name="Huckvale T."/>
            <person name="Hung S.S."/>
            <person name="Kamenetzky L."/>
            <person name="Keane J.A."/>
            <person name="Kiss F."/>
            <person name="Koziol U."/>
            <person name="Lambert O."/>
            <person name="Liu K."/>
            <person name="Luo X."/>
            <person name="Luo Y."/>
            <person name="Macchiaroli N."/>
            <person name="Nichol S."/>
            <person name="Paps J."/>
            <person name="Parkinson J."/>
            <person name="Pouchkina-Stantcheva N."/>
            <person name="Riddiford N."/>
            <person name="Rosenzvit M."/>
            <person name="Salinas G."/>
            <person name="Wasmuth J.D."/>
            <person name="Zamanian M."/>
            <person name="Zheng Y."/>
            <person name="Cai X."/>
            <person name="Soberon X."/>
            <person name="Olson P.D."/>
            <person name="Laclette J.P."/>
            <person name="Brehm K."/>
            <person name="Berriman M."/>
            <person name="Garciarrubio A."/>
            <person name="Bobes R.J."/>
            <person name="Fragoso G."/>
            <person name="Sanchez-Flores A."/>
            <person name="Estrada K."/>
            <person name="Cevallos M.A."/>
            <person name="Morett E."/>
            <person name="Gonzalez V."/>
            <person name="Portillo T."/>
            <person name="Ochoa-Leyva A."/>
            <person name="Jose M.V."/>
            <person name="Sciutto E."/>
            <person name="Landa A."/>
            <person name="Jimenez L."/>
            <person name="Valdes V."/>
            <person name="Carrero J.C."/>
            <person name="Larralde C."/>
            <person name="Morales-Montor J."/>
            <person name="Limon-Lason J."/>
            <person name="Soberon X."/>
            <person name="Laclette J.P."/>
        </authorList>
    </citation>
    <scope>NUCLEOTIDE SEQUENCE [LARGE SCALE GENOMIC DNA]</scope>
</reference>
<evidence type="ECO:0000313" key="1">
    <source>
        <dbReference type="EMBL" id="CUT98479.1"/>
    </source>
</evidence>
<organism evidence="1 2">
    <name type="scientific">Echinococcus multilocularis</name>
    <name type="common">Fox tapeworm</name>
    <dbReference type="NCBI Taxonomy" id="6211"/>
    <lineage>
        <taxon>Eukaryota</taxon>
        <taxon>Metazoa</taxon>
        <taxon>Spiralia</taxon>
        <taxon>Lophotrochozoa</taxon>
        <taxon>Platyhelminthes</taxon>
        <taxon>Cestoda</taxon>
        <taxon>Eucestoda</taxon>
        <taxon>Cyclophyllidea</taxon>
        <taxon>Taeniidae</taxon>
        <taxon>Echinococcus</taxon>
    </lineage>
</organism>
<evidence type="ECO:0000313" key="2">
    <source>
        <dbReference type="Proteomes" id="UP000017246"/>
    </source>
</evidence>
<dbReference type="EMBL" id="LN902505">
    <property type="protein sequence ID" value="CUT98501.1"/>
    <property type="molecule type" value="Genomic_DNA"/>
</dbReference>
<dbReference type="OrthoDB" id="6317304at2759"/>
<keyword evidence="2" id="KW-1185">Reference proteome</keyword>